<dbReference type="InterPro" id="IPR010260">
    <property type="entry name" value="AlpA"/>
</dbReference>
<dbReference type="RefSeq" id="WP_188745508.1">
    <property type="nucleotide sequence ID" value="NZ_BMIJ01000001.1"/>
</dbReference>
<comment type="caution">
    <text evidence="1">The sequence shown here is derived from an EMBL/GenBank/DDBJ whole genome shotgun (WGS) entry which is preliminary data.</text>
</comment>
<reference evidence="2" key="1">
    <citation type="journal article" date="2019" name="Int. J. Syst. Evol. Microbiol.">
        <title>The Global Catalogue of Microorganisms (GCM) 10K type strain sequencing project: providing services to taxonomists for standard genome sequencing and annotation.</title>
        <authorList>
            <consortium name="The Broad Institute Genomics Platform"/>
            <consortium name="The Broad Institute Genome Sequencing Center for Infectious Disease"/>
            <person name="Wu L."/>
            <person name="Ma J."/>
        </authorList>
    </citation>
    <scope>NUCLEOTIDE SEQUENCE [LARGE SCALE GENOMIC DNA]</scope>
    <source>
        <strain evidence="2">CGMCC 1.15341</strain>
    </source>
</reference>
<dbReference type="PANTHER" id="PTHR36154">
    <property type="entry name" value="DNA-BINDING TRANSCRIPTIONAL ACTIVATOR ALPA"/>
    <property type="match status" value="1"/>
</dbReference>
<dbReference type="InterPro" id="IPR009061">
    <property type="entry name" value="DNA-bd_dom_put_sf"/>
</dbReference>
<organism evidence="1 2">
    <name type="scientific">Marinobacterium zhoushanense</name>
    <dbReference type="NCBI Taxonomy" id="1679163"/>
    <lineage>
        <taxon>Bacteria</taxon>
        <taxon>Pseudomonadati</taxon>
        <taxon>Pseudomonadota</taxon>
        <taxon>Gammaproteobacteria</taxon>
        <taxon>Oceanospirillales</taxon>
        <taxon>Oceanospirillaceae</taxon>
        <taxon>Marinobacterium</taxon>
    </lineage>
</organism>
<dbReference type="InterPro" id="IPR052931">
    <property type="entry name" value="Prophage_regulatory_activator"/>
</dbReference>
<proteinExistence type="predicted"/>
<accession>A0ABQ1K3J6</accession>
<gene>
    <name evidence="1" type="ORF">GCM10011352_04930</name>
</gene>
<dbReference type="Proteomes" id="UP000629025">
    <property type="component" value="Unassembled WGS sequence"/>
</dbReference>
<keyword evidence="2" id="KW-1185">Reference proteome</keyword>
<dbReference type="EMBL" id="BMIJ01000001">
    <property type="protein sequence ID" value="GGB82132.1"/>
    <property type="molecule type" value="Genomic_DNA"/>
</dbReference>
<sequence length="64" mass="7469">MRLIRLPEVLRLTALSRTTLYRKIKGGTFPRATRLGARSVAWVEEEVQAWIKSRMEERTTPNNI</sequence>
<name>A0ABQ1K3J6_9GAMM</name>
<dbReference type="SUPFAM" id="SSF46955">
    <property type="entry name" value="Putative DNA-binding domain"/>
    <property type="match status" value="1"/>
</dbReference>
<dbReference type="Pfam" id="PF05930">
    <property type="entry name" value="Phage_AlpA"/>
    <property type="match status" value="1"/>
</dbReference>
<protein>
    <submittedName>
        <fullName evidence="1">Transcriptional regulator</fullName>
    </submittedName>
</protein>
<dbReference type="PANTHER" id="PTHR36154:SF1">
    <property type="entry name" value="DNA-BINDING TRANSCRIPTIONAL ACTIVATOR ALPA"/>
    <property type="match status" value="1"/>
</dbReference>
<dbReference type="Gene3D" id="1.10.238.160">
    <property type="match status" value="1"/>
</dbReference>
<evidence type="ECO:0000313" key="1">
    <source>
        <dbReference type="EMBL" id="GGB82132.1"/>
    </source>
</evidence>
<evidence type="ECO:0000313" key="2">
    <source>
        <dbReference type="Proteomes" id="UP000629025"/>
    </source>
</evidence>